<name>A0A8E1WLM8_9HYPH</name>
<dbReference type="EMBL" id="JACHGI010000029">
    <property type="protein sequence ID" value="MBB6470413.1"/>
    <property type="molecule type" value="Genomic_DNA"/>
</dbReference>
<dbReference type="Proteomes" id="UP000532373">
    <property type="component" value="Unassembled WGS sequence"/>
</dbReference>
<reference evidence="1 2" key="1">
    <citation type="submission" date="2020-08" db="EMBL/GenBank/DDBJ databases">
        <title>Genomic Encyclopedia of Type Strains, Phase IV (KMG-IV): sequencing the most valuable type-strain genomes for metagenomic binning, comparative biology and taxonomic classification.</title>
        <authorList>
            <person name="Goeker M."/>
        </authorList>
    </citation>
    <scope>NUCLEOTIDE SEQUENCE [LARGE SCALE GENOMIC DNA]</scope>
    <source>
        <strain evidence="1 2">DSM 17454</strain>
    </source>
</reference>
<proteinExistence type="predicted"/>
<organism evidence="1 2">
    <name type="scientific">Aminobacter carboxidus</name>
    <dbReference type="NCBI Taxonomy" id="376165"/>
    <lineage>
        <taxon>Bacteria</taxon>
        <taxon>Pseudomonadati</taxon>
        <taxon>Pseudomonadota</taxon>
        <taxon>Alphaproteobacteria</taxon>
        <taxon>Hyphomicrobiales</taxon>
        <taxon>Phyllobacteriaceae</taxon>
        <taxon>Aminobacter</taxon>
    </lineage>
</organism>
<gene>
    <name evidence="1" type="ORF">HNQ96_006311</name>
</gene>
<protein>
    <recommendedName>
        <fullName evidence="3">HNH endonuclease</fullName>
    </recommendedName>
</protein>
<comment type="caution">
    <text evidence="1">The sequence shown here is derived from an EMBL/GenBank/DDBJ whole genome shotgun (WGS) entry which is preliminary data.</text>
</comment>
<evidence type="ECO:0000313" key="2">
    <source>
        <dbReference type="Proteomes" id="UP000532373"/>
    </source>
</evidence>
<accession>A0A8E1WLM8</accession>
<evidence type="ECO:0000313" key="1">
    <source>
        <dbReference type="EMBL" id="MBB6470413.1"/>
    </source>
</evidence>
<sequence>MTANTPRQRMNDKRRQHIFSENCTGHNVAPCCICSQPIHRHNDRWIVERKRALALLGKDVNTNCGPAHYDCARVKTHTEDLPKIRKPSAGRLCTRARKRSDGRLAENVLLAEGYAISWRPKVKRPWCG</sequence>
<dbReference type="AlphaFoldDB" id="A0A8E1WLM8"/>
<evidence type="ECO:0008006" key="3">
    <source>
        <dbReference type="Google" id="ProtNLM"/>
    </source>
</evidence>
<dbReference type="RefSeq" id="WP_184774571.1">
    <property type="nucleotide sequence ID" value="NZ_JACHGI010000029.1"/>
</dbReference>